<dbReference type="Proteomes" id="UP000579281">
    <property type="component" value="Unassembled WGS sequence"/>
</dbReference>
<name>A0A841KZP6_9FIRM</name>
<evidence type="ECO:0000313" key="2">
    <source>
        <dbReference type="Proteomes" id="UP000579281"/>
    </source>
</evidence>
<reference evidence="1 2" key="1">
    <citation type="submission" date="2020-08" db="EMBL/GenBank/DDBJ databases">
        <title>Genomic Encyclopedia of Type Strains, Phase IV (KMG-IV): sequencing the most valuable type-strain genomes for metagenomic binning, comparative biology and taxonomic classification.</title>
        <authorList>
            <person name="Goeker M."/>
        </authorList>
    </citation>
    <scope>NUCLEOTIDE SEQUENCE [LARGE SCALE GENOMIC DNA]</scope>
    <source>
        <strain evidence="1 2">DSM 103526</strain>
    </source>
</reference>
<organism evidence="1 2">
    <name type="scientific">Anaerosolibacter carboniphilus</name>
    <dbReference type="NCBI Taxonomy" id="1417629"/>
    <lineage>
        <taxon>Bacteria</taxon>
        <taxon>Bacillati</taxon>
        <taxon>Bacillota</taxon>
        <taxon>Clostridia</taxon>
        <taxon>Peptostreptococcales</taxon>
        <taxon>Thermotaleaceae</taxon>
        <taxon>Anaerosolibacter</taxon>
    </lineage>
</organism>
<keyword evidence="2" id="KW-1185">Reference proteome</keyword>
<evidence type="ECO:0008006" key="3">
    <source>
        <dbReference type="Google" id="ProtNLM"/>
    </source>
</evidence>
<gene>
    <name evidence="1" type="ORF">HNQ80_004958</name>
</gene>
<comment type="caution">
    <text evidence="1">The sequence shown here is derived from an EMBL/GenBank/DDBJ whole genome shotgun (WGS) entry which is preliminary data.</text>
</comment>
<dbReference type="EMBL" id="JACHEN010000048">
    <property type="protein sequence ID" value="MBB6218783.1"/>
    <property type="molecule type" value="Genomic_DNA"/>
</dbReference>
<sequence>MMFVEEKIEDIMERLGRAVEANNKEEILKIDTELDHFILELQASIKK</sequence>
<protein>
    <recommendedName>
        <fullName evidence="3">Spo0E like sporulation regulatory protein</fullName>
    </recommendedName>
</protein>
<proteinExistence type="predicted"/>
<accession>A0A841KZP6</accession>
<dbReference type="AlphaFoldDB" id="A0A841KZP6"/>
<evidence type="ECO:0000313" key="1">
    <source>
        <dbReference type="EMBL" id="MBB6218783.1"/>
    </source>
</evidence>